<name>A0ABX1N1R6_9RHOO</name>
<dbReference type="InterPro" id="IPR005496">
    <property type="entry name" value="Integral_membrane_TerC"/>
</dbReference>
<feature type="transmembrane region" description="Helical" evidence="6">
    <location>
        <begin position="201"/>
        <end position="222"/>
    </location>
</feature>
<evidence type="ECO:0000256" key="1">
    <source>
        <dbReference type="ARBA" id="ARBA00004141"/>
    </source>
</evidence>
<feature type="transmembrane region" description="Helical" evidence="6">
    <location>
        <begin position="12"/>
        <end position="36"/>
    </location>
</feature>
<feature type="transmembrane region" description="Helical" evidence="6">
    <location>
        <begin position="48"/>
        <end position="67"/>
    </location>
</feature>
<dbReference type="NCBIfam" id="TIGR03717">
    <property type="entry name" value="R_switched_YjbE"/>
    <property type="match status" value="1"/>
</dbReference>
<keyword evidence="3 6" id="KW-0812">Transmembrane</keyword>
<feature type="transmembrane region" description="Helical" evidence="6">
    <location>
        <begin position="166"/>
        <end position="186"/>
    </location>
</feature>
<dbReference type="RefSeq" id="WP_169197284.1">
    <property type="nucleotide sequence ID" value="NZ_WTVH02000008.1"/>
</dbReference>
<feature type="transmembrane region" description="Helical" evidence="6">
    <location>
        <begin position="140"/>
        <end position="159"/>
    </location>
</feature>
<gene>
    <name evidence="7" type="ORF">GO608_01265</name>
</gene>
<dbReference type="Pfam" id="PF03741">
    <property type="entry name" value="TerC"/>
    <property type="match status" value="1"/>
</dbReference>
<dbReference type="EMBL" id="WTVH01000001">
    <property type="protein sequence ID" value="NMF91962.1"/>
    <property type="molecule type" value="Genomic_DNA"/>
</dbReference>
<evidence type="ECO:0000256" key="5">
    <source>
        <dbReference type="ARBA" id="ARBA00023136"/>
    </source>
</evidence>
<accession>A0ABX1N1R6</accession>
<evidence type="ECO:0000313" key="8">
    <source>
        <dbReference type="Proteomes" id="UP000601990"/>
    </source>
</evidence>
<sequence>MFEFMTDSAFWVSVLQIIAIDILLGGDNAVVIALACRKLPEHQRNQGIAWGVVGAIGLRIVLIFFALQLLELPFLKIVGALLLLWIGVKLMQPEEGDSHAGVEGAPHLLGAIRTIVIADAVMSIDNVIAVAGAAKGDLGLVVFGIVVSIPIIVWGSKFVLKLMDRFPVVITLGAALLGWIAGGMLVGDVTIRPWVEEMPSWLHYGTSAFAAGFVVVLGSWLARRGAATPPLVELAVDDPHIGRPGDK</sequence>
<feature type="transmembrane region" description="Helical" evidence="6">
    <location>
        <begin position="112"/>
        <end position="134"/>
    </location>
</feature>
<comment type="caution">
    <text evidence="7">The sequence shown here is derived from an EMBL/GenBank/DDBJ whole genome shotgun (WGS) entry which is preliminary data.</text>
</comment>
<organism evidence="7 8">
    <name type="scientific">Aromatoleum buckelii</name>
    <dbReference type="NCBI Taxonomy" id="200254"/>
    <lineage>
        <taxon>Bacteria</taxon>
        <taxon>Pseudomonadati</taxon>
        <taxon>Pseudomonadota</taxon>
        <taxon>Betaproteobacteria</taxon>
        <taxon>Rhodocyclales</taxon>
        <taxon>Rhodocyclaceae</taxon>
        <taxon>Aromatoleum</taxon>
    </lineage>
</organism>
<evidence type="ECO:0000313" key="7">
    <source>
        <dbReference type="EMBL" id="NMF91962.1"/>
    </source>
</evidence>
<evidence type="ECO:0000256" key="3">
    <source>
        <dbReference type="ARBA" id="ARBA00022692"/>
    </source>
</evidence>
<comment type="subcellular location">
    <subcellularLocation>
        <location evidence="1">Membrane</location>
        <topology evidence="1">Multi-pass membrane protein</topology>
    </subcellularLocation>
</comment>
<protein>
    <submittedName>
        <fullName evidence="7">YjbE family putative metal transport protein</fullName>
    </submittedName>
</protein>
<dbReference type="InterPro" id="IPR022301">
    <property type="entry name" value="Integral_membrane_YjbE"/>
</dbReference>
<keyword evidence="4 6" id="KW-1133">Transmembrane helix</keyword>
<proteinExistence type="inferred from homology"/>
<evidence type="ECO:0000256" key="6">
    <source>
        <dbReference type="SAM" id="Phobius"/>
    </source>
</evidence>
<keyword evidence="8" id="KW-1185">Reference proteome</keyword>
<reference evidence="7" key="1">
    <citation type="submission" date="2019-12" db="EMBL/GenBank/DDBJ databases">
        <title>Comparative genomics gives insights into the taxonomy of the Azoarcus-Aromatoleum group and reveals separate origins of nif in the plant-associated Azoarcus and non-plant-associated Aromatoleum sub-groups.</title>
        <authorList>
            <person name="Lafos M."/>
            <person name="Maluk M."/>
            <person name="Batista M."/>
            <person name="Junghare M."/>
            <person name="Carmona M."/>
            <person name="Faoro H."/>
            <person name="Cruz L.M."/>
            <person name="Battistoni F."/>
            <person name="De Souza E."/>
            <person name="Pedrosa F."/>
            <person name="Chen W.-M."/>
            <person name="Poole P.S."/>
            <person name="Dixon R.A."/>
            <person name="James E.K."/>
        </authorList>
    </citation>
    <scope>NUCLEOTIDE SEQUENCE</scope>
    <source>
        <strain evidence="7">U120</strain>
    </source>
</reference>
<dbReference type="PANTHER" id="PTHR30238">
    <property type="entry name" value="MEMBRANE BOUND PREDICTED REDOX MODULATOR"/>
    <property type="match status" value="1"/>
</dbReference>
<evidence type="ECO:0000256" key="4">
    <source>
        <dbReference type="ARBA" id="ARBA00022989"/>
    </source>
</evidence>
<dbReference type="Proteomes" id="UP000601990">
    <property type="component" value="Unassembled WGS sequence"/>
</dbReference>
<comment type="similarity">
    <text evidence="2">Belongs to the TerC family.</text>
</comment>
<dbReference type="PANTHER" id="PTHR30238:SF4">
    <property type="entry name" value="SLL1022 PROTEIN"/>
    <property type="match status" value="1"/>
</dbReference>
<evidence type="ECO:0000256" key="2">
    <source>
        <dbReference type="ARBA" id="ARBA00007511"/>
    </source>
</evidence>
<keyword evidence="5 6" id="KW-0472">Membrane</keyword>